<dbReference type="PANTHER" id="PTHR32309:SF13">
    <property type="entry name" value="FERRIC ENTEROBACTIN TRANSPORT PROTEIN FEPE"/>
    <property type="match status" value="1"/>
</dbReference>
<accession>A0A748K3Y3</accession>
<dbReference type="InterPro" id="IPR050445">
    <property type="entry name" value="Bact_polysacc_biosynth/exp"/>
</dbReference>
<comment type="caution">
    <text evidence="6">The sequence shown here is derived from an EMBL/GenBank/DDBJ whole genome shotgun (WGS) entry which is preliminary data.</text>
</comment>
<protein>
    <submittedName>
        <fullName evidence="6">LPS O-antigen length regulator</fullName>
    </submittedName>
</protein>
<evidence type="ECO:0000313" key="6">
    <source>
        <dbReference type="EMBL" id="HAF5130871.1"/>
    </source>
</evidence>
<proteinExistence type="predicted"/>
<gene>
    <name evidence="6" type="primary">fepE</name>
    <name evidence="6" type="ORF">G8A44_000764</name>
</gene>
<comment type="subcellular location">
    <subcellularLocation>
        <location evidence="1">Cell membrane</location>
        <topology evidence="1">Multi-pass membrane protein</topology>
    </subcellularLocation>
</comment>
<keyword evidence="4" id="KW-1133">Transmembrane helix</keyword>
<dbReference type="Pfam" id="PF02706">
    <property type="entry name" value="Wzz"/>
    <property type="match status" value="1"/>
</dbReference>
<keyword evidence="5" id="KW-0472">Membrane</keyword>
<dbReference type="AlphaFoldDB" id="A0A748K3Y3"/>
<dbReference type="Gene3D" id="3.30.1890.10">
    <property type="entry name" value="FepE-like"/>
    <property type="match status" value="1"/>
</dbReference>
<evidence type="ECO:0000256" key="2">
    <source>
        <dbReference type="ARBA" id="ARBA00022475"/>
    </source>
</evidence>
<dbReference type="FunFam" id="1.10.287.210:FF:000004">
    <property type="entry name" value="LPS O-antigen length regulator"/>
    <property type="match status" value="1"/>
</dbReference>
<dbReference type="SUPFAM" id="SSF160355">
    <property type="entry name" value="Bacterial polysaccharide co-polymerase-like"/>
    <property type="match status" value="1"/>
</dbReference>
<dbReference type="NCBIfam" id="NF007699">
    <property type="entry name" value="PRK10381.1"/>
    <property type="match status" value="1"/>
</dbReference>
<evidence type="ECO:0000256" key="3">
    <source>
        <dbReference type="ARBA" id="ARBA00022692"/>
    </source>
</evidence>
<evidence type="ECO:0000256" key="1">
    <source>
        <dbReference type="ARBA" id="ARBA00004651"/>
    </source>
</evidence>
<reference evidence="6" key="1">
    <citation type="journal article" date="2018" name="Genome Biol.">
        <title>SKESA: strategic k-mer extension for scrupulous assemblies.</title>
        <authorList>
            <person name="Souvorov A."/>
            <person name="Agarwala R."/>
            <person name="Lipman D.J."/>
        </authorList>
    </citation>
    <scope>NUCLEOTIDE SEQUENCE</scope>
    <source>
        <strain evidence="6">MA.GW_S01690-06</strain>
    </source>
</reference>
<evidence type="ECO:0000256" key="4">
    <source>
        <dbReference type="ARBA" id="ARBA00022989"/>
    </source>
</evidence>
<organism evidence="6">
    <name type="scientific">Salmonella enterica</name>
    <name type="common">Salmonella choleraesuis</name>
    <dbReference type="NCBI Taxonomy" id="28901"/>
    <lineage>
        <taxon>Bacteria</taxon>
        <taxon>Pseudomonadati</taxon>
        <taxon>Pseudomonadota</taxon>
        <taxon>Gammaproteobacteria</taxon>
        <taxon>Enterobacterales</taxon>
        <taxon>Enterobacteriaceae</taxon>
        <taxon>Salmonella</taxon>
    </lineage>
</organism>
<dbReference type="PANTHER" id="PTHR32309">
    <property type="entry name" value="TYROSINE-PROTEIN KINASE"/>
    <property type="match status" value="1"/>
</dbReference>
<dbReference type="GO" id="GO:0004713">
    <property type="term" value="F:protein tyrosine kinase activity"/>
    <property type="evidence" value="ECO:0007669"/>
    <property type="project" value="TreeGrafter"/>
</dbReference>
<reference evidence="6" key="2">
    <citation type="submission" date="2020-02" db="EMBL/GenBank/DDBJ databases">
        <authorList>
            <consortium name="NCBI Pathogen Detection Project"/>
        </authorList>
    </citation>
    <scope>NUCLEOTIDE SEQUENCE</scope>
    <source>
        <strain evidence="6">MA.GW_S01690-06</strain>
    </source>
</reference>
<dbReference type="Gene3D" id="1.10.287.210">
    <property type="match status" value="1"/>
</dbReference>
<sequence>MPSLNVKQEKNQSFAGYSLSPANSHEIDLFSLIEVLWQAKRRILATVFAFACVGLLLSFLLPQKWTSQAIVTPAESVQWQGLERTLTALRVLDMEVSVDRASVFNLFIKKFSSPSLLEEYLRSSPYVMDQLKGAQIDEQDLHRAIVVLSEKMKAVDSNAGKKNETSLFTSWTLSFTAPTREEAQKVLAGYIQYISDIVVKETLENIRNQLEIKTRYEQEKLAMDRVRLKNQLDANIQRLHYSLEIANAAGIKRPVYSNGQAVKDDPDFSISLGADGISRKLEIEKGVTDVAEIDGDLRNRQYHVEQLAAMNVSDVKFTPFKYQLSPSLPVKKDGPGKAVIIILAALIGGMMACGGVLLRHAMVSRKMENALAIDERLV</sequence>
<keyword evidence="3" id="KW-0812">Transmembrane</keyword>
<evidence type="ECO:0000256" key="5">
    <source>
        <dbReference type="ARBA" id="ARBA00023136"/>
    </source>
</evidence>
<dbReference type="InterPro" id="IPR003856">
    <property type="entry name" value="LPS_length_determ_N"/>
</dbReference>
<dbReference type="GO" id="GO:0005886">
    <property type="term" value="C:plasma membrane"/>
    <property type="evidence" value="ECO:0007669"/>
    <property type="project" value="UniProtKB-SubCell"/>
</dbReference>
<keyword evidence="2" id="KW-1003">Cell membrane</keyword>
<dbReference type="EMBL" id="DAAVLB010000002">
    <property type="protein sequence ID" value="HAF5130871.1"/>
    <property type="molecule type" value="Genomic_DNA"/>
</dbReference>
<dbReference type="FunFam" id="3.30.1890.10:FF:000004">
    <property type="entry name" value="LPS O-antigen length regulator"/>
    <property type="match status" value="1"/>
</dbReference>
<name>A0A748K3Y3_SALER</name>